<dbReference type="GO" id="GO:0004930">
    <property type="term" value="F:G protein-coupled receptor activity"/>
    <property type="evidence" value="ECO:0007669"/>
    <property type="project" value="UniProtKB-KW"/>
</dbReference>
<protein>
    <recommendedName>
        <fullName evidence="11">G-protein coupled receptors family 1 profile domain-containing protein</fullName>
    </recommendedName>
</protein>
<dbReference type="EMBL" id="CAJNOW010000055">
    <property type="protein sequence ID" value="CAF1220481.1"/>
    <property type="molecule type" value="Genomic_DNA"/>
</dbReference>
<reference evidence="16" key="1">
    <citation type="submission" date="2021-02" db="EMBL/GenBank/DDBJ databases">
        <authorList>
            <person name="Nowell W R."/>
        </authorList>
    </citation>
    <scope>NUCLEOTIDE SEQUENCE</scope>
</reference>
<comment type="subcellular location">
    <subcellularLocation>
        <location evidence="1">Cell membrane</location>
        <topology evidence="1">Multi-pass membrane protein</topology>
    </subcellularLocation>
</comment>
<dbReference type="Proteomes" id="UP000663842">
    <property type="component" value="Unassembled WGS sequence"/>
</dbReference>
<evidence type="ECO:0000256" key="3">
    <source>
        <dbReference type="ARBA" id="ARBA00022692"/>
    </source>
</evidence>
<feature type="transmembrane region" description="Helical" evidence="10">
    <location>
        <begin position="65"/>
        <end position="91"/>
    </location>
</feature>
<dbReference type="Proteomes" id="UP000663856">
    <property type="component" value="Unassembled WGS sequence"/>
</dbReference>
<dbReference type="PROSITE" id="PS00237">
    <property type="entry name" value="G_PROTEIN_RECEP_F1_1"/>
    <property type="match status" value="1"/>
</dbReference>
<dbReference type="Pfam" id="PF00001">
    <property type="entry name" value="7tm_1"/>
    <property type="match status" value="1"/>
</dbReference>
<sequence length="522" mass="58754">MDCVLTYNLSCVNDTHAQLNSSSTIFGNVLHSNLLNIGEHSNTELITSTSHPISSSILVSLQHCIITAIILGAIVLSTITGNILVIAAVILEKNLHSVAYYLFVSLAVADLMVATMVMPVAILKEVTRTWVLGNIVCDIWVMIDLLCCTASILHLVAIALDRYWAITNLDYATKRTPGRVLILICIIWATSILIASSHSFPIFRNKQGRLAGQCQIIGNVTYTIISTVGAFYIPLIGMCIIYWKIFQAAKFRIRRKAFTSNQPVTPILIHPQREISSSIHITTANHEIDKKHSALEHFRFLKKSHSIMNNGNDIEPDNVSTYSLPINHHHHDYQLKPLKKKRFVLLKKRHKKNFEDQLQEKINHSNPVVPPLLTSTFSNDLTIPINTIQNPLATSSSTSFSSPHLSRAHIVITDTHNMPVPKSPLMSARKKTDVKRERKATKVLGVVMGCFILCWLPFFIEETVCGIFHLTINEKMISVLTWLGYLNSMLNPVIYTIFAPDFRQAFGKILFGKYRKRSRLKK</sequence>
<evidence type="ECO:0000259" key="11">
    <source>
        <dbReference type="PROSITE" id="PS50262"/>
    </source>
</evidence>
<dbReference type="EMBL" id="CAJOBH010001979">
    <property type="protein sequence ID" value="CAF3883572.1"/>
    <property type="molecule type" value="Genomic_DNA"/>
</dbReference>
<dbReference type="InterPro" id="IPR000276">
    <property type="entry name" value="GPCR_Rhodpsn"/>
</dbReference>
<dbReference type="AlphaFoldDB" id="A0A816RL86"/>
<gene>
    <name evidence="19" type="ORF">BYL167_LOCUS7577</name>
    <name evidence="12" type="ORF">CJN711_LOCUS12905</name>
    <name evidence="20" type="ORF">GIL414_LOCUS6776</name>
    <name evidence="13" type="ORF">KQP761_LOCUS782</name>
    <name evidence="16" type="ORF">MBJ925_LOCUS17779</name>
    <name evidence="17" type="ORF">OVN521_LOCUS5830</name>
    <name evidence="18" type="ORF">UXM345_LOCUS8115</name>
    <name evidence="14" type="ORF">WKI299_LOCUS4794</name>
    <name evidence="15" type="ORF">XDN619_LOCUS7423</name>
</gene>
<feature type="domain" description="G-protein coupled receptors family 1 profile" evidence="11">
    <location>
        <begin position="81"/>
        <end position="495"/>
    </location>
</feature>
<dbReference type="GO" id="GO:0043410">
    <property type="term" value="P:positive regulation of MAPK cascade"/>
    <property type="evidence" value="ECO:0007669"/>
    <property type="project" value="TreeGrafter"/>
</dbReference>
<evidence type="ECO:0000313" key="22">
    <source>
        <dbReference type="Proteomes" id="UP000663866"/>
    </source>
</evidence>
<evidence type="ECO:0000313" key="15">
    <source>
        <dbReference type="EMBL" id="CAF2044912.1"/>
    </source>
</evidence>
<dbReference type="Proteomes" id="UP000663866">
    <property type="component" value="Unassembled WGS sequence"/>
</dbReference>
<evidence type="ECO:0000256" key="8">
    <source>
        <dbReference type="ARBA" id="ARBA00023224"/>
    </source>
</evidence>
<evidence type="ECO:0000313" key="14">
    <source>
        <dbReference type="EMBL" id="CAF2001603.1"/>
    </source>
</evidence>
<dbReference type="Proteomes" id="UP000663855">
    <property type="component" value="Unassembled WGS sequence"/>
</dbReference>
<evidence type="ECO:0000313" key="17">
    <source>
        <dbReference type="EMBL" id="CAF3833995.1"/>
    </source>
</evidence>
<keyword evidence="2" id="KW-1003">Cell membrane</keyword>
<evidence type="ECO:0000313" key="21">
    <source>
        <dbReference type="Proteomes" id="UP000663824"/>
    </source>
</evidence>
<dbReference type="SUPFAM" id="SSF81321">
    <property type="entry name" value="Family A G protein-coupled receptor-like"/>
    <property type="match status" value="1"/>
</dbReference>
<evidence type="ECO:0000256" key="4">
    <source>
        <dbReference type="ARBA" id="ARBA00022989"/>
    </source>
</evidence>
<dbReference type="Proteomes" id="UP000663834">
    <property type="component" value="Unassembled WGS sequence"/>
</dbReference>
<dbReference type="GO" id="GO:0071880">
    <property type="term" value="P:adenylate cyclase-activating adrenergic receptor signaling pathway"/>
    <property type="evidence" value="ECO:0007669"/>
    <property type="project" value="TreeGrafter"/>
</dbReference>
<dbReference type="GO" id="GO:0005886">
    <property type="term" value="C:plasma membrane"/>
    <property type="evidence" value="ECO:0007669"/>
    <property type="project" value="UniProtKB-SubCell"/>
</dbReference>
<dbReference type="EMBL" id="CAJOBF010000699">
    <property type="protein sequence ID" value="CAF3856196.1"/>
    <property type="molecule type" value="Genomic_DNA"/>
</dbReference>
<keyword evidence="8 9" id="KW-0807">Transducer</keyword>
<evidence type="ECO:0000256" key="5">
    <source>
        <dbReference type="ARBA" id="ARBA00023040"/>
    </source>
</evidence>
<dbReference type="PANTHER" id="PTHR24248">
    <property type="entry name" value="ADRENERGIC RECEPTOR-RELATED G-PROTEIN COUPLED RECEPTOR"/>
    <property type="match status" value="1"/>
</dbReference>
<comment type="caution">
    <text evidence="16">The sequence shown here is derived from an EMBL/GenBank/DDBJ whole genome shotgun (WGS) entry which is preliminary data.</text>
</comment>
<dbReference type="EMBL" id="CAJNRE010008862">
    <property type="protein sequence ID" value="CAF2076949.1"/>
    <property type="molecule type" value="Genomic_DNA"/>
</dbReference>
<dbReference type="PROSITE" id="PS50262">
    <property type="entry name" value="G_PROTEIN_RECEP_F1_2"/>
    <property type="match status" value="1"/>
</dbReference>
<feature type="transmembrane region" description="Helical" evidence="10">
    <location>
        <begin position="180"/>
        <end position="200"/>
    </location>
</feature>
<dbReference type="Proteomes" id="UP000663824">
    <property type="component" value="Unassembled WGS sequence"/>
</dbReference>
<evidence type="ECO:0000256" key="1">
    <source>
        <dbReference type="ARBA" id="ARBA00004651"/>
    </source>
</evidence>
<dbReference type="EMBL" id="CAJNRG010002244">
    <property type="protein sequence ID" value="CAF2044912.1"/>
    <property type="molecule type" value="Genomic_DNA"/>
</dbReference>
<evidence type="ECO:0000313" key="18">
    <source>
        <dbReference type="EMBL" id="CAF3856196.1"/>
    </source>
</evidence>
<keyword evidence="6 10" id="KW-0472">Membrane</keyword>
<evidence type="ECO:0000313" key="16">
    <source>
        <dbReference type="EMBL" id="CAF2076949.1"/>
    </source>
</evidence>
<keyword evidence="7 9" id="KW-0675">Receptor</keyword>
<name>A0A816RL86_9BILA</name>
<feature type="transmembrane region" description="Helical" evidence="10">
    <location>
        <begin position="480"/>
        <end position="498"/>
    </location>
</feature>
<dbReference type="EMBL" id="CAJNRF010001211">
    <property type="protein sequence ID" value="CAF2001603.1"/>
    <property type="molecule type" value="Genomic_DNA"/>
</dbReference>
<feature type="transmembrane region" description="Helical" evidence="10">
    <location>
        <begin position="440"/>
        <end position="460"/>
    </location>
</feature>
<dbReference type="Proteomes" id="UP000681967">
    <property type="component" value="Unassembled WGS sequence"/>
</dbReference>
<dbReference type="InterPro" id="IPR017452">
    <property type="entry name" value="GPCR_Rhodpsn_7TM"/>
</dbReference>
<evidence type="ECO:0000256" key="2">
    <source>
        <dbReference type="ARBA" id="ARBA00022475"/>
    </source>
</evidence>
<evidence type="ECO:0000256" key="10">
    <source>
        <dbReference type="SAM" id="Phobius"/>
    </source>
</evidence>
<dbReference type="Proteomes" id="UP000681720">
    <property type="component" value="Unassembled WGS sequence"/>
</dbReference>
<keyword evidence="22" id="KW-1185">Reference proteome</keyword>
<dbReference type="Proteomes" id="UP000663887">
    <property type="component" value="Unassembled WGS sequence"/>
</dbReference>
<evidence type="ECO:0000313" key="12">
    <source>
        <dbReference type="EMBL" id="CAF1219013.1"/>
    </source>
</evidence>
<evidence type="ECO:0000256" key="7">
    <source>
        <dbReference type="ARBA" id="ARBA00023170"/>
    </source>
</evidence>
<dbReference type="EMBL" id="CAJOBJ010001978">
    <property type="protein sequence ID" value="CAF3905402.1"/>
    <property type="molecule type" value="Genomic_DNA"/>
</dbReference>
<evidence type="ECO:0000313" key="13">
    <source>
        <dbReference type="EMBL" id="CAF1220481.1"/>
    </source>
</evidence>
<dbReference type="PANTHER" id="PTHR24248:SF200">
    <property type="entry name" value="5-HYDROXYTRYPTAMINE RECEPTOR 1B-LIKE ISOFORM X1"/>
    <property type="match status" value="1"/>
</dbReference>
<dbReference type="OrthoDB" id="5955450at2759"/>
<dbReference type="EMBL" id="CAJOBG010000594">
    <property type="protein sequence ID" value="CAF3833995.1"/>
    <property type="molecule type" value="Genomic_DNA"/>
</dbReference>
<accession>A0A816RL86</accession>
<keyword evidence="5 9" id="KW-0297">G-protein coupled receptor</keyword>
<evidence type="ECO:0000256" key="9">
    <source>
        <dbReference type="RuleBase" id="RU000688"/>
    </source>
</evidence>
<keyword evidence="3 9" id="KW-0812">Transmembrane</keyword>
<dbReference type="PRINTS" id="PR00237">
    <property type="entry name" value="GPCRRHODOPSN"/>
</dbReference>
<proteinExistence type="inferred from homology"/>
<feature type="transmembrane region" description="Helical" evidence="10">
    <location>
        <begin position="98"/>
        <end position="119"/>
    </location>
</feature>
<evidence type="ECO:0000313" key="19">
    <source>
        <dbReference type="EMBL" id="CAF3883572.1"/>
    </source>
</evidence>
<feature type="transmembrane region" description="Helical" evidence="10">
    <location>
        <begin position="139"/>
        <end position="160"/>
    </location>
</feature>
<dbReference type="Gene3D" id="1.20.1070.10">
    <property type="entry name" value="Rhodopsin 7-helix transmembrane proteins"/>
    <property type="match status" value="2"/>
</dbReference>
<keyword evidence="4 10" id="KW-1133">Transmembrane helix</keyword>
<comment type="similarity">
    <text evidence="9">Belongs to the G-protein coupled receptor 1 family.</text>
</comment>
<feature type="transmembrane region" description="Helical" evidence="10">
    <location>
        <begin position="220"/>
        <end position="246"/>
    </location>
</feature>
<evidence type="ECO:0000313" key="20">
    <source>
        <dbReference type="EMBL" id="CAF3905402.1"/>
    </source>
</evidence>
<dbReference type="EMBL" id="CAJNOV010005612">
    <property type="protein sequence ID" value="CAF1219013.1"/>
    <property type="molecule type" value="Genomic_DNA"/>
</dbReference>
<organism evidence="16 21">
    <name type="scientific">Rotaria magnacalcarata</name>
    <dbReference type="NCBI Taxonomy" id="392030"/>
    <lineage>
        <taxon>Eukaryota</taxon>
        <taxon>Metazoa</taxon>
        <taxon>Spiralia</taxon>
        <taxon>Gnathifera</taxon>
        <taxon>Rotifera</taxon>
        <taxon>Eurotatoria</taxon>
        <taxon>Bdelloidea</taxon>
        <taxon>Philodinida</taxon>
        <taxon>Philodinidae</taxon>
        <taxon>Rotaria</taxon>
    </lineage>
</organism>
<evidence type="ECO:0000256" key="6">
    <source>
        <dbReference type="ARBA" id="ARBA00023136"/>
    </source>
</evidence>